<proteinExistence type="predicted"/>
<dbReference type="FunFam" id="2.60.40.10:FF:001726">
    <property type="entry name" value="Signal-regulatory protein beta 3"/>
    <property type="match status" value="1"/>
</dbReference>
<dbReference type="InterPro" id="IPR003599">
    <property type="entry name" value="Ig_sub"/>
</dbReference>
<dbReference type="AlphaFoldDB" id="A0A8J1LYY7"/>
<dbReference type="InterPro" id="IPR013106">
    <property type="entry name" value="Ig_V-set"/>
</dbReference>
<dbReference type="SUPFAM" id="SSF48726">
    <property type="entry name" value="Immunoglobulin"/>
    <property type="match status" value="2"/>
</dbReference>
<accession>A0A8J1LYY7</accession>
<dbReference type="Proteomes" id="UP000186698">
    <property type="component" value="Chromosome 9_10S"/>
</dbReference>
<dbReference type="SMART" id="SM00409">
    <property type="entry name" value="IG"/>
    <property type="match status" value="3"/>
</dbReference>
<dbReference type="CDD" id="cd00098">
    <property type="entry name" value="IgC1"/>
    <property type="match status" value="1"/>
</dbReference>
<dbReference type="InterPro" id="IPR003006">
    <property type="entry name" value="Ig/MHC_CS"/>
</dbReference>
<evidence type="ECO:0000313" key="5">
    <source>
        <dbReference type="Proteomes" id="UP000186698"/>
    </source>
</evidence>
<dbReference type="InterPro" id="IPR036179">
    <property type="entry name" value="Ig-like_dom_sf"/>
</dbReference>
<evidence type="ECO:0000256" key="3">
    <source>
        <dbReference type="SAM" id="SignalP"/>
    </source>
</evidence>
<dbReference type="InterPro" id="IPR003597">
    <property type="entry name" value="Ig_C1-set"/>
</dbReference>
<dbReference type="RefSeq" id="XP_041434256.1">
    <property type="nucleotide sequence ID" value="XM_041578322.1"/>
</dbReference>
<sequence length="480" mass="53857">MPRLGFLYLFLLHQTGAVLNIFPSSQRALAGSDVLLPCSFQVDKTSPNPEPPTVTWYFQDKEIVRYDNKGLSLNPRTSFNGQAANLGDASLSLANVSISDEGIYRCRVIYRQQKDTRVILDVLVPPVLLIPNKVIQRKKETTLICMANGFYPEDIDISWYKDNKHLTNSELGKQERNPDGTYRVKGTVTLPPMDGKMDHNFSCRVQHLSLQQPLQEDFQLEYEDGSSSALPVACGIAVLLAVLVIVAIIWKRRKKATFSLKPIAGPTTLIVGEETKLQCTGTNCASDVQVTWSVKGGGSDEWIVINQLGDEEATEPLLIGQYVVHCEKEGNNHIATLTFTLHLDTHKGATFSCKFVSGGKTKEKHFHTKTIQAKPKVQEPINITFQGSQNLDLTLNLQRFYPKDIKIKWDCGEETQQPSKENWRENSDLTWDVTSVCSVPKGLFKDKAFRVRVTWEHESMGDPESREVSAADIPFRCTLL</sequence>
<keyword evidence="2" id="KW-1133">Transmembrane helix</keyword>
<feature type="signal peptide" evidence="3">
    <location>
        <begin position="1"/>
        <end position="17"/>
    </location>
</feature>
<dbReference type="Pfam" id="PF07654">
    <property type="entry name" value="C1-set"/>
    <property type="match status" value="1"/>
</dbReference>
<name>A0A8J1LYY7_XENLA</name>
<dbReference type="SMART" id="SM00406">
    <property type="entry name" value="IGv"/>
    <property type="match status" value="1"/>
</dbReference>
<protein>
    <submittedName>
        <fullName evidence="6">Ig heavy chain C region isoform X1</fullName>
    </submittedName>
</protein>
<keyword evidence="5" id="KW-1185">Reference proteome</keyword>
<dbReference type="PANTHER" id="PTHR23411">
    <property type="entry name" value="TAPASIN"/>
    <property type="match status" value="1"/>
</dbReference>
<dbReference type="GeneID" id="108704220"/>
<evidence type="ECO:0000313" key="6">
    <source>
        <dbReference type="RefSeq" id="XP_041434256.1"/>
    </source>
</evidence>
<keyword evidence="2" id="KW-0812">Transmembrane</keyword>
<dbReference type="KEGG" id="xla:108704220"/>
<feature type="domain" description="Ig-like" evidence="4">
    <location>
        <begin position="262"/>
        <end position="372"/>
    </location>
</feature>
<keyword evidence="1" id="KW-0393">Immunoglobulin domain</keyword>
<reference evidence="6" key="1">
    <citation type="submission" date="2025-08" db="UniProtKB">
        <authorList>
            <consortium name="RefSeq"/>
        </authorList>
    </citation>
    <scope>IDENTIFICATION</scope>
    <source>
        <strain evidence="6">J_2021</strain>
        <tissue evidence="6">Erythrocytes</tissue>
    </source>
</reference>
<feature type="chain" id="PRO_5035320314" evidence="3">
    <location>
        <begin position="18"/>
        <end position="480"/>
    </location>
</feature>
<keyword evidence="3" id="KW-0732">Signal</keyword>
<feature type="domain" description="Ig-like" evidence="4">
    <location>
        <begin position="125"/>
        <end position="215"/>
    </location>
</feature>
<dbReference type="InterPro" id="IPR007110">
    <property type="entry name" value="Ig-like_dom"/>
</dbReference>
<evidence type="ECO:0000256" key="1">
    <source>
        <dbReference type="ARBA" id="ARBA00023319"/>
    </source>
</evidence>
<dbReference type="SMART" id="SM00407">
    <property type="entry name" value="IGc1"/>
    <property type="match status" value="2"/>
</dbReference>
<gene>
    <name evidence="6" type="primary">LOC108704220</name>
</gene>
<evidence type="ECO:0000256" key="2">
    <source>
        <dbReference type="SAM" id="Phobius"/>
    </source>
</evidence>
<dbReference type="PROSITE" id="PS50835">
    <property type="entry name" value="IG_LIKE"/>
    <property type="match status" value="3"/>
</dbReference>
<dbReference type="InterPro" id="IPR050380">
    <property type="entry name" value="Immune_Resp_Modulators"/>
</dbReference>
<dbReference type="PROSITE" id="PS00290">
    <property type="entry name" value="IG_MHC"/>
    <property type="match status" value="1"/>
</dbReference>
<feature type="domain" description="Ig-like" evidence="4">
    <location>
        <begin position="2"/>
        <end position="117"/>
    </location>
</feature>
<feature type="transmembrane region" description="Helical" evidence="2">
    <location>
        <begin position="229"/>
        <end position="250"/>
    </location>
</feature>
<dbReference type="Pfam" id="PF07686">
    <property type="entry name" value="V-set"/>
    <property type="match status" value="1"/>
</dbReference>
<keyword evidence="2" id="KW-0472">Membrane</keyword>
<dbReference type="FunFam" id="2.60.40.10:FF:001931">
    <property type="entry name" value="Uncharacterized LOC100216153"/>
    <property type="match status" value="1"/>
</dbReference>
<evidence type="ECO:0000259" key="4">
    <source>
        <dbReference type="PROSITE" id="PS50835"/>
    </source>
</evidence>
<dbReference type="InterPro" id="IPR013783">
    <property type="entry name" value="Ig-like_fold"/>
</dbReference>
<organism evidence="5 6">
    <name type="scientific">Xenopus laevis</name>
    <name type="common">African clawed frog</name>
    <dbReference type="NCBI Taxonomy" id="8355"/>
    <lineage>
        <taxon>Eukaryota</taxon>
        <taxon>Metazoa</taxon>
        <taxon>Chordata</taxon>
        <taxon>Craniata</taxon>
        <taxon>Vertebrata</taxon>
        <taxon>Euteleostomi</taxon>
        <taxon>Amphibia</taxon>
        <taxon>Batrachia</taxon>
        <taxon>Anura</taxon>
        <taxon>Pipoidea</taxon>
        <taxon>Pipidae</taxon>
        <taxon>Xenopodinae</taxon>
        <taxon>Xenopus</taxon>
        <taxon>Xenopus</taxon>
    </lineage>
</organism>
<dbReference type="OrthoDB" id="10043043at2759"/>
<dbReference type="Gene3D" id="2.60.40.10">
    <property type="entry name" value="Immunoglobulins"/>
    <property type="match status" value="4"/>
</dbReference>